<organism evidence="1 2">
    <name type="scientific">Marinobacterium halophilum</name>
    <dbReference type="NCBI Taxonomy" id="267374"/>
    <lineage>
        <taxon>Bacteria</taxon>
        <taxon>Pseudomonadati</taxon>
        <taxon>Pseudomonadota</taxon>
        <taxon>Gammaproteobacteria</taxon>
        <taxon>Oceanospirillales</taxon>
        <taxon>Oceanospirillaceae</taxon>
        <taxon>Marinobacterium</taxon>
    </lineage>
</organism>
<protein>
    <submittedName>
        <fullName evidence="1">Uncharacterized protein</fullName>
    </submittedName>
</protein>
<dbReference type="EMBL" id="PYGI01000003">
    <property type="protein sequence ID" value="PSL15791.1"/>
    <property type="molecule type" value="Genomic_DNA"/>
</dbReference>
<sequence length="73" mass="8562">MLRHRYVCASKTMLPIKQYDTGCNHNVITNTRRFYSRILIYLTASPYKKVRPKSNIDTRLQLTGITYSTPHTN</sequence>
<gene>
    <name evidence="1" type="ORF">CLV44_10372</name>
</gene>
<proteinExistence type="predicted"/>
<evidence type="ECO:0000313" key="2">
    <source>
        <dbReference type="Proteomes" id="UP000242133"/>
    </source>
</evidence>
<evidence type="ECO:0000313" key="1">
    <source>
        <dbReference type="EMBL" id="PSL15791.1"/>
    </source>
</evidence>
<dbReference type="Proteomes" id="UP000242133">
    <property type="component" value="Unassembled WGS sequence"/>
</dbReference>
<comment type="caution">
    <text evidence="1">The sequence shown here is derived from an EMBL/GenBank/DDBJ whole genome shotgun (WGS) entry which is preliminary data.</text>
</comment>
<keyword evidence="2" id="KW-1185">Reference proteome</keyword>
<dbReference type="AlphaFoldDB" id="A0A2P8F251"/>
<reference evidence="1 2" key="1">
    <citation type="submission" date="2018-03" db="EMBL/GenBank/DDBJ databases">
        <title>Genomic Encyclopedia of Archaeal and Bacterial Type Strains, Phase II (KMG-II): from individual species to whole genera.</title>
        <authorList>
            <person name="Goeker M."/>
        </authorList>
    </citation>
    <scope>NUCLEOTIDE SEQUENCE [LARGE SCALE GENOMIC DNA]</scope>
    <source>
        <strain evidence="1 2">DSM 17586</strain>
    </source>
</reference>
<name>A0A2P8F251_9GAMM</name>
<accession>A0A2P8F251</accession>